<evidence type="ECO:0000256" key="1">
    <source>
        <dbReference type="ARBA" id="ARBA00023015"/>
    </source>
</evidence>
<dbReference type="RefSeq" id="WP_281877240.1">
    <property type="nucleotide sequence ID" value="NZ_AP026978.1"/>
</dbReference>
<evidence type="ECO:0000256" key="3">
    <source>
        <dbReference type="ARBA" id="ARBA00023163"/>
    </source>
</evidence>
<dbReference type="EMBL" id="AP026978">
    <property type="protein sequence ID" value="BDT97298.1"/>
    <property type="molecule type" value="Genomic_DNA"/>
</dbReference>
<dbReference type="SUPFAM" id="SSF64288">
    <property type="entry name" value="Chorismate lyase-like"/>
    <property type="match status" value="1"/>
</dbReference>
<evidence type="ECO:0000256" key="2">
    <source>
        <dbReference type="ARBA" id="ARBA00023125"/>
    </source>
</evidence>
<reference evidence="5 6" key="1">
    <citation type="submission" date="2022-11" db="EMBL/GenBank/DDBJ databases">
        <title>Genome Sequencing of Nocardia sp. ON39_IFM12276 and assembly.</title>
        <authorList>
            <person name="Shimojima M."/>
            <person name="Toyokawa M."/>
            <person name="Uesaka K."/>
        </authorList>
    </citation>
    <scope>NUCLEOTIDE SEQUENCE [LARGE SCALE GENOMIC DNA]</scope>
    <source>
        <strain evidence="5 6">IFM 12276</strain>
    </source>
</reference>
<dbReference type="PANTHER" id="PTHR44846">
    <property type="entry name" value="MANNOSYL-D-GLYCERATE TRANSPORT/METABOLISM SYSTEM REPRESSOR MNGR-RELATED"/>
    <property type="match status" value="1"/>
</dbReference>
<sequence length="234" mass="25890">MAEPAYVKIAGEYARKIRAGELPPGTQLRSYPELAKRHGVSQIVIRNAIELLLGQGLVRTERRKGTFVADRPNLTRVSPERQFEQPETTFENEATEPVEVERDIESVSATEDLADKLGVKVGSELTHVVVRASEGGRPISVSDSYQPVDGADVSAAAFLEETITDSLPPASHAEWLKTPSGELVKAVFQRYIASDEQVLMISNISYPRDRYDAFLFRMALEPESVATSRRETST</sequence>
<dbReference type="SUPFAM" id="SSF46785">
    <property type="entry name" value="Winged helix' DNA-binding domain"/>
    <property type="match status" value="1"/>
</dbReference>
<evidence type="ECO:0000259" key="4">
    <source>
        <dbReference type="PROSITE" id="PS50949"/>
    </source>
</evidence>
<dbReference type="InterPro" id="IPR000524">
    <property type="entry name" value="Tscrpt_reg_HTH_GntR"/>
</dbReference>
<accession>A0ABN6TWM0</accession>
<dbReference type="Gene3D" id="1.10.10.10">
    <property type="entry name" value="Winged helix-like DNA-binding domain superfamily/Winged helix DNA-binding domain"/>
    <property type="match status" value="1"/>
</dbReference>
<dbReference type="SMART" id="SM00345">
    <property type="entry name" value="HTH_GNTR"/>
    <property type="match status" value="1"/>
</dbReference>
<protein>
    <recommendedName>
        <fullName evidence="4">HTH gntR-type domain-containing protein</fullName>
    </recommendedName>
</protein>
<organism evidence="5 6">
    <name type="scientific">Nocardia sputorum</name>
    <dbReference type="NCBI Taxonomy" id="2984338"/>
    <lineage>
        <taxon>Bacteria</taxon>
        <taxon>Bacillati</taxon>
        <taxon>Actinomycetota</taxon>
        <taxon>Actinomycetes</taxon>
        <taxon>Mycobacteriales</taxon>
        <taxon>Nocardiaceae</taxon>
        <taxon>Nocardia</taxon>
    </lineage>
</organism>
<dbReference type="Gene3D" id="3.40.1410.10">
    <property type="entry name" value="Chorismate lyase-like"/>
    <property type="match status" value="1"/>
</dbReference>
<dbReference type="Pfam" id="PF00392">
    <property type="entry name" value="GntR"/>
    <property type="match status" value="1"/>
</dbReference>
<dbReference type="PANTHER" id="PTHR44846:SF17">
    <property type="entry name" value="GNTR-FAMILY TRANSCRIPTIONAL REGULATOR"/>
    <property type="match status" value="1"/>
</dbReference>
<keyword evidence="1" id="KW-0805">Transcription regulation</keyword>
<keyword evidence="6" id="KW-1185">Reference proteome</keyword>
<dbReference type="InterPro" id="IPR036390">
    <property type="entry name" value="WH_DNA-bd_sf"/>
</dbReference>
<dbReference type="InterPro" id="IPR036388">
    <property type="entry name" value="WH-like_DNA-bd_sf"/>
</dbReference>
<keyword evidence="2" id="KW-0238">DNA-binding</keyword>
<name>A0ABN6TWM0_9NOCA</name>
<dbReference type="InterPro" id="IPR050679">
    <property type="entry name" value="Bact_HTH_transcr_reg"/>
</dbReference>
<evidence type="ECO:0000313" key="6">
    <source>
        <dbReference type="Proteomes" id="UP001317870"/>
    </source>
</evidence>
<dbReference type="InterPro" id="IPR028978">
    <property type="entry name" value="Chorismate_lyase_/UTRA_dom_sf"/>
</dbReference>
<proteinExistence type="predicted"/>
<gene>
    <name evidence="5" type="ORF">IFM12276_03270</name>
</gene>
<feature type="domain" description="HTH gntR-type" evidence="4">
    <location>
        <begin position="3"/>
        <end position="71"/>
    </location>
</feature>
<evidence type="ECO:0000313" key="5">
    <source>
        <dbReference type="EMBL" id="BDT97298.1"/>
    </source>
</evidence>
<dbReference type="Proteomes" id="UP001317870">
    <property type="component" value="Chromosome"/>
</dbReference>
<keyword evidence="3" id="KW-0804">Transcription</keyword>
<dbReference type="CDD" id="cd07377">
    <property type="entry name" value="WHTH_GntR"/>
    <property type="match status" value="1"/>
</dbReference>
<dbReference type="PROSITE" id="PS50949">
    <property type="entry name" value="HTH_GNTR"/>
    <property type="match status" value="1"/>
</dbReference>